<evidence type="ECO:0000256" key="4">
    <source>
        <dbReference type="ARBA" id="ARBA00034521"/>
    </source>
</evidence>
<evidence type="ECO:0000256" key="2">
    <source>
        <dbReference type="ARBA" id="ARBA00022691"/>
    </source>
</evidence>
<evidence type="ECO:0000256" key="8">
    <source>
        <dbReference type="ARBA" id="ARBA00048428"/>
    </source>
</evidence>
<proteinExistence type="inferred from homology"/>
<evidence type="ECO:0000256" key="5">
    <source>
        <dbReference type="ARBA" id="ARBA00034545"/>
    </source>
</evidence>
<dbReference type="Gene3D" id="3.40.50.150">
    <property type="entry name" value="Vaccinia Virus protein VP39"/>
    <property type="match status" value="1"/>
</dbReference>
<accession>A0A0K2GIU5</accession>
<dbReference type="EC" id="2.1.1.137" evidence="4"/>
<dbReference type="EMBL" id="CP011801">
    <property type="protein sequence ID" value="ALA60537.1"/>
    <property type="molecule type" value="Genomic_DNA"/>
</dbReference>
<feature type="domain" description="Methyltransferase" evidence="9">
    <location>
        <begin position="60"/>
        <end position="207"/>
    </location>
</feature>
<keyword evidence="10" id="KW-0489">Methyltransferase</keyword>
<dbReference type="CDD" id="cd02440">
    <property type="entry name" value="AdoMet_MTases"/>
    <property type="match status" value="1"/>
</dbReference>
<comment type="catalytic activity">
    <reaction evidence="6">
        <text>arsenic triglutathione + [thioredoxin]-dithiol + S-adenosyl-L-methionine + 2 H2O = methylarsonous acid + [thioredoxin]-disulfide + 3 glutathione + S-adenosyl-L-homocysteine + H(+)</text>
        <dbReference type="Rhea" id="RHEA:69460"/>
        <dbReference type="Rhea" id="RHEA-COMP:10698"/>
        <dbReference type="Rhea" id="RHEA-COMP:10700"/>
        <dbReference type="ChEBI" id="CHEBI:15377"/>
        <dbReference type="ChEBI" id="CHEBI:15378"/>
        <dbReference type="ChEBI" id="CHEBI:17826"/>
        <dbReference type="ChEBI" id="CHEBI:29950"/>
        <dbReference type="ChEBI" id="CHEBI:50058"/>
        <dbReference type="ChEBI" id="CHEBI:57856"/>
        <dbReference type="ChEBI" id="CHEBI:57925"/>
        <dbReference type="ChEBI" id="CHEBI:59789"/>
        <dbReference type="ChEBI" id="CHEBI:183640"/>
        <dbReference type="EC" id="2.1.1.137"/>
    </reaction>
</comment>
<reference evidence="10 11" key="1">
    <citation type="journal article" date="2015" name="Proc. Natl. Acad. Sci. U.S.A.">
        <title>Expanded metabolic versatility of ubiquitous nitrite-oxidizing bacteria from the genus Nitrospira.</title>
        <authorList>
            <person name="Koch H."/>
            <person name="Lucker S."/>
            <person name="Albertsen M."/>
            <person name="Kitzinger K."/>
            <person name="Herbold C."/>
            <person name="Spieck E."/>
            <person name="Nielsen P.H."/>
            <person name="Wagner M."/>
            <person name="Daims H."/>
        </authorList>
    </citation>
    <scope>NUCLEOTIDE SEQUENCE [LARGE SCALE GENOMIC DNA]</scope>
    <source>
        <strain evidence="10 11">NSP M-1</strain>
    </source>
</reference>
<dbReference type="OrthoDB" id="9765084at2"/>
<dbReference type="PATRIC" id="fig|42253.5.peg.4106"/>
<evidence type="ECO:0000256" key="6">
    <source>
        <dbReference type="ARBA" id="ARBA00047941"/>
    </source>
</evidence>
<dbReference type="SUPFAM" id="SSF53335">
    <property type="entry name" value="S-adenosyl-L-methionine-dependent methyltransferases"/>
    <property type="match status" value="1"/>
</dbReference>
<dbReference type="InterPro" id="IPR029063">
    <property type="entry name" value="SAM-dependent_MTases_sf"/>
</dbReference>
<comment type="catalytic activity">
    <reaction evidence="8">
        <text>arsenic triglutathione + 3 [thioredoxin]-dithiol + 3 S-adenosyl-L-methionine = trimethylarsine + 3 [thioredoxin]-disulfide + 3 glutathione + 3 S-adenosyl-L-homocysteine + 3 H(+)</text>
        <dbReference type="Rhea" id="RHEA:69432"/>
        <dbReference type="Rhea" id="RHEA-COMP:10698"/>
        <dbReference type="Rhea" id="RHEA-COMP:10700"/>
        <dbReference type="ChEBI" id="CHEBI:15378"/>
        <dbReference type="ChEBI" id="CHEBI:27130"/>
        <dbReference type="ChEBI" id="CHEBI:29950"/>
        <dbReference type="ChEBI" id="CHEBI:50058"/>
        <dbReference type="ChEBI" id="CHEBI:57856"/>
        <dbReference type="ChEBI" id="CHEBI:57925"/>
        <dbReference type="ChEBI" id="CHEBI:59789"/>
        <dbReference type="ChEBI" id="CHEBI:183640"/>
        <dbReference type="EC" id="2.1.1.137"/>
    </reaction>
</comment>
<sequence length="395" mass="42782">MPIDEITQKVSDRYAKAASTGEQMCCPTSYDMAHLKSFIPDEVLKISYGCGTPAGLETVKPGETVVDIGSGGGIDCFEASRLVGPSGRVIGIDMTDTMLEIARQHAAVVASNLGYAASNVDFRKGLADAMPVEDETADLIISNCVINLAPDKRKVFREMFRVAKSGGRFTISDIVADQTVPQYLIHDAQKWGDCLSGALTLTDYMAGMTEAGFLAVHLTKFSPWQVIDGIHFFSVTLTGYKLPATPAAPSIRFATLRGPFTRVVDERGQAYQRGIPQPITPADVSLLSQPPLTDHFILTAEPLWLHRGDARWAAVFPEQRPCVWEGDFALLAGPFLEAADDDGHVYRRGEPLEICSKTRRVLDQAGYATHFAMLNRAGYKVAGETVSCAPNGGCC</sequence>
<dbReference type="AlphaFoldDB" id="A0A0K2GIU5"/>
<comment type="similarity">
    <text evidence="3">Belongs to the methyltransferase superfamily. Arsenite methyltransferase family.</text>
</comment>
<dbReference type="InterPro" id="IPR025714">
    <property type="entry name" value="Methyltranfer_dom"/>
</dbReference>
<evidence type="ECO:0000256" key="1">
    <source>
        <dbReference type="ARBA" id="ARBA00022679"/>
    </source>
</evidence>
<dbReference type="PANTHER" id="PTHR43675:SF8">
    <property type="entry name" value="ARSENITE METHYLTRANSFERASE"/>
    <property type="match status" value="1"/>
</dbReference>
<keyword evidence="1 10" id="KW-0808">Transferase</keyword>
<evidence type="ECO:0000313" key="11">
    <source>
        <dbReference type="Proteomes" id="UP000069205"/>
    </source>
</evidence>
<dbReference type="InterPro" id="IPR026669">
    <property type="entry name" value="Arsenite_MeTrfase-like"/>
</dbReference>
<dbReference type="STRING" id="42253.NITMOv2_4157"/>
<evidence type="ECO:0000259" key="9">
    <source>
        <dbReference type="Pfam" id="PF13847"/>
    </source>
</evidence>
<dbReference type="Proteomes" id="UP000069205">
    <property type="component" value="Chromosome"/>
</dbReference>
<evidence type="ECO:0000313" key="10">
    <source>
        <dbReference type="EMBL" id="ALA60537.1"/>
    </source>
</evidence>
<evidence type="ECO:0000256" key="3">
    <source>
        <dbReference type="ARBA" id="ARBA00034487"/>
    </source>
</evidence>
<keyword evidence="2" id="KW-0949">S-adenosyl-L-methionine</keyword>
<dbReference type="Pfam" id="PF13847">
    <property type="entry name" value="Methyltransf_31"/>
    <property type="match status" value="1"/>
</dbReference>
<dbReference type="KEGG" id="nmv:NITMOv2_4157"/>
<protein>
    <recommendedName>
        <fullName evidence="5">Arsenite methyltransferase</fullName>
        <ecNumber evidence="4">2.1.1.137</ecNumber>
    </recommendedName>
</protein>
<gene>
    <name evidence="10" type="ORF">NITMOv2_4157</name>
</gene>
<evidence type="ECO:0000256" key="7">
    <source>
        <dbReference type="ARBA" id="ARBA00047943"/>
    </source>
</evidence>
<name>A0A0K2GIU5_NITMO</name>
<organism evidence="10 11">
    <name type="scientific">Nitrospira moscoviensis</name>
    <dbReference type="NCBI Taxonomy" id="42253"/>
    <lineage>
        <taxon>Bacteria</taxon>
        <taxon>Pseudomonadati</taxon>
        <taxon>Nitrospirota</taxon>
        <taxon>Nitrospiria</taxon>
        <taxon>Nitrospirales</taxon>
        <taxon>Nitrospiraceae</taxon>
        <taxon>Nitrospira</taxon>
    </lineage>
</organism>
<dbReference type="RefSeq" id="WP_053381383.1">
    <property type="nucleotide sequence ID" value="NZ_CP011801.1"/>
</dbReference>
<dbReference type="GO" id="GO:0032259">
    <property type="term" value="P:methylation"/>
    <property type="evidence" value="ECO:0007669"/>
    <property type="project" value="UniProtKB-KW"/>
</dbReference>
<dbReference type="PANTHER" id="PTHR43675">
    <property type="entry name" value="ARSENITE METHYLTRANSFERASE"/>
    <property type="match status" value="1"/>
</dbReference>
<comment type="catalytic activity">
    <reaction evidence="7">
        <text>arsenic triglutathione + 2 [thioredoxin]-dithiol + 2 S-adenosyl-L-methionine + H2O = dimethylarsinous acid + 2 [thioredoxin]-disulfide + 3 glutathione + 2 S-adenosyl-L-homocysteine + 2 H(+)</text>
        <dbReference type="Rhea" id="RHEA:69464"/>
        <dbReference type="Rhea" id="RHEA-COMP:10698"/>
        <dbReference type="Rhea" id="RHEA-COMP:10700"/>
        <dbReference type="ChEBI" id="CHEBI:15377"/>
        <dbReference type="ChEBI" id="CHEBI:15378"/>
        <dbReference type="ChEBI" id="CHEBI:23808"/>
        <dbReference type="ChEBI" id="CHEBI:29950"/>
        <dbReference type="ChEBI" id="CHEBI:50058"/>
        <dbReference type="ChEBI" id="CHEBI:57856"/>
        <dbReference type="ChEBI" id="CHEBI:57925"/>
        <dbReference type="ChEBI" id="CHEBI:59789"/>
        <dbReference type="ChEBI" id="CHEBI:183640"/>
        <dbReference type="EC" id="2.1.1.137"/>
    </reaction>
</comment>
<keyword evidence="11" id="KW-1185">Reference proteome</keyword>
<dbReference type="GO" id="GO:0030791">
    <property type="term" value="F:arsenite methyltransferase activity"/>
    <property type="evidence" value="ECO:0007669"/>
    <property type="project" value="UniProtKB-EC"/>
</dbReference>